<keyword evidence="2" id="KW-0436">Ligase</keyword>
<protein>
    <recommendedName>
        <fullName evidence="5">Long-chain-fatty-acid--CoA ligase FadD13</fullName>
        <ecNumber evidence="3">6.2.1.3</ecNumber>
    </recommendedName>
    <alternativeName>
        <fullName evidence="6">Fatty acyl-CoA ligase</fullName>
    </alternativeName>
    <alternativeName>
        <fullName evidence="8">Fatty acyl-CoA synthetase</fullName>
    </alternativeName>
    <alternativeName>
        <fullName evidence="7">Very-long-chain fatty-acyl-CoA synthetase</fullName>
    </alternativeName>
</protein>
<feature type="domain" description="AMP-dependent synthetase/ligase" evidence="9">
    <location>
        <begin position="16"/>
        <end position="372"/>
    </location>
</feature>
<dbReference type="KEGG" id="many:MANY_01470"/>
<evidence type="ECO:0000256" key="6">
    <source>
        <dbReference type="ARBA" id="ARBA00076959"/>
    </source>
</evidence>
<dbReference type="SUPFAM" id="SSF56801">
    <property type="entry name" value="Acetyl-CoA synthetase-like"/>
    <property type="match status" value="2"/>
</dbReference>
<comment type="catalytic activity">
    <reaction evidence="4">
        <text>a long-chain fatty acid + ATP + CoA = a long-chain fatty acyl-CoA + AMP + diphosphate</text>
        <dbReference type="Rhea" id="RHEA:15421"/>
        <dbReference type="ChEBI" id="CHEBI:30616"/>
        <dbReference type="ChEBI" id="CHEBI:33019"/>
        <dbReference type="ChEBI" id="CHEBI:57287"/>
        <dbReference type="ChEBI" id="CHEBI:57560"/>
        <dbReference type="ChEBI" id="CHEBI:83139"/>
        <dbReference type="ChEBI" id="CHEBI:456215"/>
        <dbReference type="EC" id="6.2.1.3"/>
    </reaction>
</comment>
<dbReference type="GO" id="GO:0004467">
    <property type="term" value="F:long-chain fatty acid-CoA ligase activity"/>
    <property type="evidence" value="ECO:0007669"/>
    <property type="project" value="UniProtKB-EC"/>
</dbReference>
<dbReference type="Pfam" id="PF00501">
    <property type="entry name" value="AMP-binding"/>
    <property type="match status" value="2"/>
</dbReference>
<name>A0A6N4VYX2_9MYCO</name>
<comment type="similarity">
    <text evidence="1">Belongs to the ATP-dependent AMP-binding enzyme family.</text>
</comment>
<gene>
    <name evidence="11" type="ORF">MANY_01470</name>
</gene>
<evidence type="ECO:0000259" key="10">
    <source>
        <dbReference type="Pfam" id="PF13193"/>
    </source>
</evidence>
<dbReference type="Pfam" id="PF13193">
    <property type="entry name" value="AMP-binding_C"/>
    <property type="match status" value="2"/>
</dbReference>
<keyword evidence="12" id="KW-1185">Reference proteome</keyword>
<dbReference type="CDD" id="cd17631">
    <property type="entry name" value="FACL_FadD13-like"/>
    <property type="match status" value="1"/>
</dbReference>
<dbReference type="EC" id="6.2.1.3" evidence="3"/>
<dbReference type="GO" id="GO:0031956">
    <property type="term" value="F:medium-chain fatty acid-CoA ligase activity"/>
    <property type="evidence" value="ECO:0007669"/>
    <property type="project" value="TreeGrafter"/>
</dbReference>
<accession>A0A6N4VYX2</accession>
<dbReference type="RefSeq" id="WP_163802348.1">
    <property type="nucleotide sequence ID" value="NZ_AP022620.1"/>
</dbReference>
<dbReference type="EMBL" id="AP022620">
    <property type="protein sequence ID" value="BBZ74810.1"/>
    <property type="molecule type" value="Genomic_DNA"/>
</dbReference>
<evidence type="ECO:0000313" key="11">
    <source>
        <dbReference type="EMBL" id="BBZ74810.1"/>
    </source>
</evidence>
<evidence type="ECO:0000259" key="9">
    <source>
        <dbReference type="Pfam" id="PF00501"/>
    </source>
</evidence>
<dbReference type="PANTHER" id="PTHR43201:SF5">
    <property type="entry name" value="MEDIUM-CHAIN ACYL-COA LIGASE ACSF2, MITOCHONDRIAL"/>
    <property type="match status" value="1"/>
</dbReference>
<dbReference type="FunFam" id="3.30.300.30:FF:000008">
    <property type="entry name" value="2,3-dihydroxybenzoate-AMP ligase"/>
    <property type="match status" value="2"/>
</dbReference>
<evidence type="ECO:0000256" key="5">
    <source>
        <dbReference type="ARBA" id="ARBA00069710"/>
    </source>
</evidence>
<dbReference type="InterPro" id="IPR045851">
    <property type="entry name" value="AMP-bd_C_sf"/>
</dbReference>
<dbReference type="InterPro" id="IPR020845">
    <property type="entry name" value="AMP-binding_CS"/>
</dbReference>
<evidence type="ECO:0000313" key="12">
    <source>
        <dbReference type="Proteomes" id="UP000467249"/>
    </source>
</evidence>
<dbReference type="PROSITE" id="PS00455">
    <property type="entry name" value="AMP_BINDING"/>
    <property type="match status" value="2"/>
</dbReference>
<evidence type="ECO:0000256" key="7">
    <source>
        <dbReference type="ARBA" id="ARBA00080667"/>
    </source>
</evidence>
<dbReference type="InterPro" id="IPR000873">
    <property type="entry name" value="AMP-dep_synth/lig_dom"/>
</dbReference>
<sequence>MTVSASTGITLSDVLARHARVRPNQVGFVDPLRRSTFSAMDDRVNRLANALAERGVRRGDRVAVFGLNSIELVESWLAALRLGAIAVPVKFRLVADEIAYLLTDSGASAVVVDAALAPTLEAARQSADSVHTVITIGGDLQEVIDSASAEALRVDVGDEDPAFIVYTSGTTGFPKGAVLSHRNLYLHAFSSIGTLGHRADDDCWMGVAPLFHTAGVSGMLPAFLTGGRVVIPPSTGFDPEAIVRTIVTEQVTSCWMTPAQWQLVCSLDGLSKWDFSRLRRIWWGAAPASNTLLQRMIDAFPHAEIVAAFGQTECSPITCLLSGPDAVRKIGSVGTPMLNVEVRIVDDDMNDVPVGSVGEIVYQGPLVMREYWNKPTQTAEAFHGGWFHSGDLVRQDEDGYIYVVDRKKDMIISGGENIYSAEVENAVAAHPKVTEVAVVGVPDPTWGETPLAVIVPHDPDDPPTVEEIESHCRVHLAGYKRPRRIAIVDALPRNAGGKVVKHVLKDTLGQQQTPRSYAAGEQTVALLDETIGANFERTAVQYPGVEALVDVPTGRRWTYAELDAEINRLARGLIAVGVEQGDRVGIWAPNCAEWVILQYATAKAGAILVTINPAYRTHELAYVLNHSGVRMLFSATEFKGSDYRAMVAEVHPEVPDLRDVVFLGTPDWDRLRERADSVGDEDLRRRMDLLAPSDPINIQYTSGTTGSPKGAVLSHRNILNNGYFVTELINFSPEDRLCIPVPFYHCFGMVMGNLGCTTHGATMVIPAAGFDPAATLAAVEQERCTGLYGVPTMFIAVLSHPDLASRDVTSLRTGIMAGSPCPVEVMKRCIDELNIGEVSIAYGMTETSPVSCQTLIDDDLERRTATVGRAHPHVEIKIVDPDTGAFVPRGEPGEFCTRGYSVMLGYWRDDDRTREAVDSDGWMHTGDLAVMRDDGYCQIVGRIKDMVIRGGENVYPREIEEFLHSHPDIDDVQVIGVPDEKYGEEICAWIKMRAGADALDAAAVREFATGKLAHYKIPRYVRVVEEFPMTVTGKVRKVDMRTESIRLLDL</sequence>
<dbReference type="InterPro" id="IPR025110">
    <property type="entry name" value="AMP-bd_C"/>
</dbReference>
<dbReference type="Proteomes" id="UP000467249">
    <property type="component" value="Chromosome"/>
</dbReference>
<evidence type="ECO:0000256" key="1">
    <source>
        <dbReference type="ARBA" id="ARBA00006432"/>
    </source>
</evidence>
<reference evidence="11 12" key="1">
    <citation type="journal article" date="2019" name="Emerg. Microbes Infect.">
        <title>Comprehensive subspecies identification of 175 nontuberculous mycobacteria species based on 7547 genomic profiles.</title>
        <authorList>
            <person name="Matsumoto Y."/>
            <person name="Kinjo T."/>
            <person name="Motooka D."/>
            <person name="Nabeya D."/>
            <person name="Jung N."/>
            <person name="Uechi K."/>
            <person name="Horii T."/>
            <person name="Iida T."/>
            <person name="Fujita J."/>
            <person name="Nakamura S."/>
        </authorList>
    </citation>
    <scope>NUCLEOTIDE SEQUENCE [LARGE SCALE GENOMIC DNA]</scope>
    <source>
        <strain evidence="11 12">JCM 30275</strain>
    </source>
</reference>
<dbReference type="PANTHER" id="PTHR43201">
    <property type="entry name" value="ACYL-COA SYNTHETASE"/>
    <property type="match status" value="1"/>
</dbReference>
<dbReference type="NCBIfam" id="NF004837">
    <property type="entry name" value="PRK06187.1"/>
    <property type="match status" value="1"/>
</dbReference>
<dbReference type="Gene3D" id="3.30.300.30">
    <property type="match status" value="2"/>
</dbReference>
<evidence type="ECO:0000256" key="4">
    <source>
        <dbReference type="ARBA" id="ARBA00036813"/>
    </source>
</evidence>
<feature type="domain" description="AMP-binding enzyme C-terminal" evidence="10">
    <location>
        <begin position="958"/>
        <end position="1034"/>
    </location>
</feature>
<evidence type="ECO:0000256" key="2">
    <source>
        <dbReference type="ARBA" id="ARBA00022598"/>
    </source>
</evidence>
<organism evidence="11 12">
    <name type="scientific">Mycolicibacterium anyangense</name>
    <dbReference type="NCBI Taxonomy" id="1431246"/>
    <lineage>
        <taxon>Bacteria</taxon>
        <taxon>Bacillati</taxon>
        <taxon>Actinomycetota</taxon>
        <taxon>Actinomycetes</taxon>
        <taxon>Mycobacteriales</taxon>
        <taxon>Mycobacteriaceae</taxon>
        <taxon>Mycolicibacterium</taxon>
    </lineage>
</organism>
<feature type="domain" description="AMP-dependent synthetase/ligase" evidence="9">
    <location>
        <begin position="535"/>
        <end position="907"/>
    </location>
</feature>
<feature type="domain" description="AMP-binding enzyme C-terminal" evidence="10">
    <location>
        <begin position="422"/>
        <end position="498"/>
    </location>
</feature>
<dbReference type="FunFam" id="3.40.50.12780:FF:000003">
    <property type="entry name" value="Long-chain-fatty-acid--CoA ligase FadD"/>
    <property type="match status" value="2"/>
</dbReference>
<dbReference type="CDD" id="cd05917">
    <property type="entry name" value="FACL_like_2"/>
    <property type="match status" value="1"/>
</dbReference>
<evidence type="ECO:0000256" key="8">
    <source>
        <dbReference type="ARBA" id="ARBA00083882"/>
    </source>
</evidence>
<dbReference type="InterPro" id="IPR042099">
    <property type="entry name" value="ANL_N_sf"/>
</dbReference>
<proteinExistence type="inferred from homology"/>
<evidence type="ECO:0000256" key="3">
    <source>
        <dbReference type="ARBA" id="ARBA00026121"/>
    </source>
</evidence>
<dbReference type="AlphaFoldDB" id="A0A6N4VYX2"/>
<dbReference type="Gene3D" id="3.40.50.12780">
    <property type="entry name" value="N-terminal domain of ligase-like"/>
    <property type="match status" value="2"/>
</dbReference>